<proteinExistence type="predicted"/>
<reference evidence="1 2" key="1">
    <citation type="submission" date="2020-09" db="EMBL/GenBank/DDBJ databases">
        <title>De no assembly of potato wild relative species, Solanum commersonii.</title>
        <authorList>
            <person name="Cho K."/>
        </authorList>
    </citation>
    <scope>NUCLEOTIDE SEQUENCE [LARGE SCALE GENOMIC DNA]</scope>
    <source>
        <strain evidence="1">LZ3.2</strain>
        <tissue evidence="1">Leaf</tissue>
    </source>
</reference>
<accession>A0A9J5XCE8</accession>
<dbReference type="OrthoDB" id="598235at2759"/>
<sequence>MAACRYNEEKMDLSGEANGYSFPQLEVLHIHYPDRLSKVTCTDDVSMLKLKELLLTRVNSPISLSGRLKKPIFPRNY</sequence>
<dbReference type="Proteomes" id="UP000824120">
    <property type="component" value="Chromosome 9"/>
</dbReference>
<dbReference type="AlphaFoldDB" id="A0A9J5XCE8"/>
<name>A0A9J5XCE8_SOLCO</name>
<evidence type="ECO:0000313" key="1">
    <source>
        <dbReference type="EMBL" id="KAG5585402.1"/>
    </source>
</evidence>
<dbReference type="EMBL" id="JACXVP010000009">
    <property type="protein sequence ID" value="KAG5585402.1"/>
    <property type="molecule type" value="Genomic_DNA"/>
</dbReference>
<comment type="caution">
    <text evidence="1">The sequence shown here is derived from an EMBL/GenBank/DDBJ whole genome shotgun (WGS) entry which is preliminary data.</text>
</comment>
<evidence type="ECO:0000313" key="2">
    <source>
        <dbReference type="Proteomes" id="UP000824120"/>
    </source>
</evidence>
<organism evidence="1 2">
    <name type="scientific">Solanum commersonii</name>
    <name type="common">Commerson's wild potato</name>
    <name type="synonym">Commerson's nightshade</name>
    <dbReference type="NCBI Taxonomy" id="4109"/>
    <lineage>
        <taxon>Eukaryota</taxon>
        <taxon>Viridiplantae</taxon>
        <taxon>Streptophyta</taxon>
        <taxon>Embryophyta</taxon>
        <taxon>Tracheophyta</taxon>
        <taxon>Spermatophyta</taxon>
        <taxon>Magnoliopsida</taxon>
        <taxon>eudicotyledons</taxon>
        <taxon>Gunneridae</taxon>
        <taxon>Pentapetalae</taxon>
        <taxon>asterids</taxon>
        <taxon>lamiids</taxon>
        <taxon>Solanales</taxon>
        <taxon>Solanaceae</taxon>
        <taxon>Solanoideae</taxon>
        <taxon>Solaneae</taxon>
        <taxon>Solanum</taxon>
    </lineage>
</organism>
<gene>
    <name evidence="1" type="ORF">H5410_045836</name>
</gene>
<keyword evidence="2" id="KW-1185">Reference proteome</keyword>
<protein>
    <submittedName>
        <fullName evidence="1">Uncharacterized protein</fullName>
    </submittedName>
</protein>